<dbReference type="GO" id="GO:0030976">
    <property type="term" value="F:thiamine pyrophosphate binding"/>
    <property type="evidence" value="ECO:0007669"/>
    <property type="project" value="TreeGrafter"/>
</dbReference>
<dbReference type="CDD" id="cd02012">
    <property type="entry name" value="TPP_TK"/>
    <property type="match status" value="1"/>
</dbReference>
<evidence type="ECO:0000256" key="10">
    <source>
        <dbReference type="ARBA" id="ARBA00022842"/>
    </source>
</evidence>
<dbReference type="EMBL" id="MNUY01000048">
    <property type="protein sequence ID" value="OIO13851.1"/>
    <property type="molecule type" value="Genomic_DNA"/>
</dbReference>
<dbReference type="PANTHER" id="PTHR43195:SF1">
    <property type="entry name" value="FI06132P-RELATED"/>
    <property type="match status" value="1"/>
</dbReference>
<dbReference type="Pfam" id="PF02779">
    <property type="entry name" value="Transket_pyr"/>
    <property type="match status" value="1"/>
</dbReference>
<organism evidence="13 14">
    <name type="scientific">Candidatus Gottesmanbacteria bacterium CG1_02_37_22</name>
    <dbReference type="NCBI Taxonomy" id="1805209"/>
    <lineage>
        <taxon>Bacteria</taxon>
        <taxon>Candidatus Gottesmaniibacteriota</taxon>
    </lineage>
</organism>
<comment type="similarity">
    <text evidence="5">Belongs to the transketolase family.</text>
</comment>
<evidence type="ECO:0000256" key="8">
    <source>
        <dbReference type="ARBA" id="ARBA00022723"/>
    </source>
</evidence>
<evidence type="ECO:0000256" key="7">
    <source>
        <dbReference type="ARBA" id="ARBA00022679"/>
    </source>
</evidence>
<feature type="domain" description="Transketolase-like pyrimidine-binding" evidence="12">
    <location>
        <begin position="344"/>
        <end position="507"/>
    </location>
</feature>
<evidence type="ECO:0000256" key="4">
    <source>
        <dbReference type="ARBA" id="ARBA00001964"/>
    </source>
</evidence>
<dbReference type="InterPro" id="IPR051424">
    <property type="entry name" value="Transketolase-like"/>
</dbReference>
<comment type="cofactor">
    <cofactor evidence="3">
        <name>Mg(2+)</name>
        <dbReference type="ChEBI" id="CHEBI:18420"/>
    </cofactor>
</comment>
<dbReference type="Pfam" id="PF00456">
    <property type="entry name" value="Transketolase_N"/>
    <property type="match status" value="1"/>
</dbReference>
<evidence type="ECO:0000256" key="1">
    <source>
        <dbReference type="ARBA" id="ARBA00001913"/>
    </source>
</evidence>
<keyword evidence="9" id="KW-0106">Calcium</keyword>
<sequence length="682" mass="76026">MDNKILEKLAKVVRYYILLSTTTAGSGHPTSSLSATDLMTVLMFGGFFRFDFAYPDSPANDRLIFSKGHASPLLYSLYLAAGVITPKEILTLRDFHSSLEGHPTPRFKYNEAATGSLGQGLSVGVGMALALRARISNFEFRISNFPKVYVLLGDGEMAEGSVWEAVNLASYYRLDNLVAIVDVNRLGQSRETMYGWDTDSYSSKFRSFGWDTVVIDGHDYDQITEAFKTPAFARATAGKQNSSIRQAQDKKFISQNYKGRNRPFAIIARTVKGKGVSFMENKDGWHGKPLPKDLLDKALNELGEVDLKLRGKVGKPNIQTRNPKPEILNKSKIRNPNYLIREMVATRKAYGKALERLGEGYPDIISLDAEVNNSTYSEIFRKKYPDRFFEMFIAEQNMVGAAVGLARYGYVPFVSTFAAFMTRAFDQIRMAALGEANVKFCGSHAGVSIGADGPSQMGLEDIAMFRAVHNSTVLYPFDAVSTEKLVGEMVKHKGISYMRTTRGETPVIYGNNEEFPIGGCKVHPLKTQNSELPTSRLLRQSGYEGRARLRGAGKSQNQRKKKRTVLIIAAGITLFEAFKAQQELEKEGIEATLIDCYSIKPIDEKTIKKYGMQIGRVVTVEDHWFEGGLGDAVLNIFATEPRVKIYKLAVSKMPRSGKPEELLDYEDISFTAIIKKVKEVLQ</sequence>
<evidence type="ECO:0000256" key="11">
    <source>
        <dbReference type="ARBA" id="ARBA00023052"/>
    </source>
</evidence>
<dbReference type="InterPro" id="IPR009014">
    <property type="entry name" value="Transketo_C/PFOR_II"/>
</dbReference>
<comment type="subunit">
    <text evidence="6">Homodimer.</text>
</comment>
<evidence type="ECO:0000256" key="6">
    <source>
        <dbReference type="ARBA" id="ARBA00011738"/>
    </source>
</evidence>
<name>A0A1J4TS63_9BACT</name>
<dbReference type="Proteomes" id="UP000183120">
    <property type="component" value="Unassembled WGS sequence"/>
</dbReference>
<keyword evidence="11" id="KW-0786">Thiamine pyrophosphate</keyword>
<dbReference type="InterPro" id="IPR020826">
    <property type="entry name" value="Transketolase_BS"/>
</dbReference>
<evidence type="ECO:0000256" key="3">
    <source>
        <dbReference type="ARBA" id="ARBA00001946"/>
    </source>
</evidence>
<comment type="caution">
    <text evidence="13">The sequence shown here is derived from an EMBL/GenBank/DDBJ whole genome shotgun (WGS) entry which is preliminary data.</text>
</comment>
<proteinExistence type="inferred from homology"/>
<dbReference type="InterPro" id="IPR033248">
    <property type="entry name" value="Transketolase_C"/>
</dbReference>
<evidence type="ECO:0000256" key="5">
    <source>
        <dbReference type="ARBA" id="ARBA00007131"/>
    </source>
</evidence>
<evidence type="ECO:0000256" key="2">
    <source>
        <dbReference type="ARBA" id="ARBA00001936"/>
    </source>
</evidence>
<accession>A0A1J4TS63</accession>
<dbReference type="STRING" id="1805209.AUJ73_03105"/>
<dbReference type="Pfam" id="PF02780">
    <property type="entry name" value="Transketolase_C"/>
    <property type="match status" value="1"/>
</dbReference>
<protein>
    <submittedName>
        <fullName evidence="13">Transketolase</fullName>
    </submittedName>
</protein>
<dbReference type="FunFam" id="3.40.50.970:FF:000129">
    <property type="entry name" value="Transketolase"/>
    <property type="match status" value="1"/>
</dbReference>
<dbReference type="GO" id="GO:0004802">
    <property type="term" value="F:transketolase activity"/>
    <property type="evidence" value="ECO:0007669"/>
    <property type="project" value="TreeGrafter"/>
</dbReference>
<dbReference type="SUPFAM" id="SSF52518">
    <property type="entry name" value="Thiamin diphosphate-binding fold (THDP-binding)"/>
    <property type="match status" value="2"/>
</dbReference>
<dbReference type="GO" id="GO:0005737">
    <property type="term" value="C:cytoplasm"/>
    <property type="evidence" value="ECO:0007669"/>
    <property type="project" value="UniProtKB-ARBA"/>
</dbReference>
<dbReference type="PROSITE" id="PS00802">
    <property type="entry name" value="TRANSKETOLASE_2"/>
    <property type="match status" value="1"/>
</dbReference>
<dbReference type="AlphaFoldDB" id="A0A1J4TS63"/>
<keyword evidence="10" id="KW-0460">Magnesium</keyword>
<dbReference type="NCBIfam" id="NF004559">
    <property type="entry name" value="PRK05899.2-5"/>
    <property type="match status" value="1"/>
</dbReference>
<gene>
    <name evidence="13" type="ORF">AUJ73_03105</name>
</gene>
<dbReference type="SUPFAM" id="SSF52922">
    <property type="entry name" value="TK C-terminal domain-like"/>
    <property type="match status" value="1"/>
</dbReference>
<keyword evidence="8" id="KW-0479">Metal-binding</keyword>
<dbReference type="CDD" id="cd07033">
    <property type="entry name" value="TPP_PYR_DXS_TK_like"/>
    <property type="match status" value="1"/>
</dbReference>
<evidence type="ECO:0000313" key="13">
    <source>
        <dbReference type="EMBL" id="OIO13851.1"/>
    </source>
</evidence>
<dbReference type="InterPro" id="IPR005474">
    <property type="entry name" value="Transketolase_N"/>
</dbReference>
<dbReference type="SMART" id="SM00861">
    <property type="entry name" value="Transket_pyr"/>
    <property type="match status" value="1"/>
</dbReference>
<dbReference type="InterPro" id="IPR029061">
    <property type="entry name" value="THDP-binding"/>
</dbReference>
<comment type="cofactor">
    <cofactor evidence="2">
        <name>Mn(2+)</name>
        <dbReference type="ChEBI" id="CHEBI:29035"/>
    </cofactor>
</comment>
<keyword evidence="7" id="KW-0808">Transferase</keyword>
<comment type="cofactor">
    <cofactor evidence="4">
        <name>thiamine diphosphate</name>
        <dbReference type="ChEBI" id="CHEBI:58937"/>
    </cofactor>
</comment>
<reference evidence="13 14" key="1">
    <citation type="journal article" date="2016" name="Environ. Microbiol.">
        <title>Genomic resolution of a cold subsurface aquifer community provides metabolic insights for novel microbes adapted to high CO concentrations.</title>
        <authorList>
            <person name="Probst A.J."/>
            <person name="Castelle C.J."/>
            <person name="Singh A."/>
            <person name="Brown C.T."/>
            <person name="Anantharaman K."/>
            <person name="Sharon I."/>
            <person name="Hug L.A."/>
            <person name="Burstein D."/>
            <person name="Emerson J.B."/>
            <person name="Thomas B.C."/>
            <person name="Banfield J.F."/>
        </authorList>
    </citation>
    <scope>NUCLEOTIDE SEQUENCE [LARGE SCALE GENOMIC DNA]</scope>
    <source>
        <strain evidence="13">CG1_02_37_22</strain>
    </source>
</reference>
<dbReference type="InterPro" id="IPR005475">
    <property type="entry name" value="Transketolase-like_Pyr-bd"/>
</dbReference>
<dbReference type="Gene3D" id="3.40.50.920">
    <property type="match status" value="1"/>
</dbReference>
<evidence type="ECO:0000259" key="12">
    <source>
        <dbReference type="SMART" id="SM00861"/>
    </source>
</evidence>
<comment type="cofactor">
    <cofactor evidence="1">
        <name>Ca(2+)</name>
        <dbReference type="ChEBI" id="CHEBI:29108"/>
    </cofactor>
</comment>
<dbReference type="PANTHER" id="PTHR43195">
    <property type="entry name" value="TRANSKETOLASE"/>
    <property type="match status" value="1"/>
</dbReference>
<evidence type="ECO:0000313" key="14">
    <source>
        <dbReference type="Proteomes" id="UP000183120"/>
    </source>
</evidence>
<evidence type="ECO:0000256" key="9">
    <source>
        <dbReference type="ARBA" id="ARBA00022837"/>
    </source>
</evidence>
<dbReference type="GO" id="GO:0046872">
    <property type="term" value="F:metal ion binding"/>
    <property type="evidence" value="ECO:0007669"/>
    <property type="project" value="UniProtKB-KW"/>
</dbReference>
<dbReference type="Gene3D" id="3.40.50.970">
    <property type="match status" value="2"/>
</dbReference>